<feature type="transmembrane region" description="Helical" evidence="6">
    <location>
        <begin position="54"/>
        <end position="74"/>
    </location>
</feature>
<feature type="transmembrane region" description="Helical" evidence="6">
    <location>
        <begin position="158"/>
        <end position="178"/>
    </location>
</feature>
<dbReference type="InterPro" id="IPR013130">
    <property type="entry name" value="Fe3_Rdtase_TM_dom"/>
</dbReference>
<organism evidence="8 9">
    <name type="scientific">Dovyalis caffra</name>
    <dbReference type="NCBI Taxonomy" id="77055"/>
    <lineage>
        <taxon>Eukaryota</taxon>
        <taxon>Viridiplantae</taxon>
        <taxon>Streptophyta</taxon>
        <taxon>Embryophyta</taxon>
        <taxon>Tracheophyta</taxon>
        <taxon>Spermatophyta</taxon>
        <taxon>Magnoliopsida</taxon>
        <taxon>eudicotyledons</taxon>
        <taxon>Gunneridae</taxon>
        <taxon>Pentapetalae</taxon>
        <taxon>rosids</taxon>
        <taxon>fabids</taxon>
        <taxon>Malpighiales</taxon>
        <taxon>Salicaceae</taxon>
        <taxon>Flacourtieae</taxon>
        <taxon>Dovyalis</taxon>
    </lineage>
</organism>
<dbReference type="GO" id="GO:0005886">
    <property type="term" value="C:plasma membrane"/>
    <property type="evidence" value="ECO:0007669"/>
    <property type="project" value="TreeGrafter"/>
</dbReference>
<evidence type="ECO:0000313" key="8">
    <source>
        <dbReference type="EMBL" id="CAK7348844.1"/>
    </source>
</evidence>
<sequence>MVRAGIKLLLIVVLLGYAIVWIMMPTITFRNIWLPNIRRKLNSSIYFGNEGTGFLVYSSPILFVAVVGCVYLHLGKRSNDNKLQSNGKKNRFATLKKPMLVKGPLGIVSVTELAFLIMFAALLLWSFSVYLRNGFATIDPTSAAEMGVEVWQAKLDSASLRLGLVGNICLTFLFLPVARGSSLLPLFGLTSEASIKYHIWLGHAVLVFFTAHGLGYITYWAATNQISAASTFSDNHIKAGPPKTLSAEKSTK</sequence>
<evidence type="ECO:0000256" key="6">
    <source>
        <dbReference type="SAM" id="Phobius"/>
    </source>
</evidence>
<feature type="domain" description="Ferric oxidoreductase" evidence="7">
    <location>
        <begin position="162"/>
        <end position="228"/>
    </location>
</feature>
<keyword evidence="2 6" id="KW-0812">Transmembrane</keyword>
<dbReference type="PANTHER" id="PTHR11972">
    <property type="entry name" value="NADPH OXIDASE"/>
    <property type="match status" value="1"/>
</dbReference>
<name>A0AAV1SG63_9ROSI</name>
<reference evidence="8 9" key="1">
    <citation type="submission" date="2024-01" db="EMBL/GenBank/DDBJ databases">
        <authorList>
            <person name="Waweru B."/>
        </authorList>
    </citation>
    <scope>NUCLEOTIDE SEQUENCE [LARGE SCALE GENOMIC DNA]</scope>
</reference>
<evidence type="ECO:0000313" key="9">
    <source>
        <dbReference type="Proteomes" id="UP001314170"/>
    </source>
</evidence>
<feature type="transmembrane region" description="Helical" evidence="6">
    <location>
        <begin position="105"/>
        <end position="127"/>
    </location>
</feature>
<dbReference type="EMBL" id="CAWUPB010001173">
    <property type="protein sequence ID" value="CAK7348844.1"/>
    <property type="molecule type" value="Genomic_DNA"/>
</dbReference>
<keyword evidence="9" id="KW-1185">Reference proteome</keyword>
<evidence type="ECO:0000256" key="2">
    <source>
        <dbReference type="ARBA" id="ARBA00022692"/>
    </source>
</evidence>
<proteinExistence type="predicted"/>
<feature type="transmembrane region" description="Helical" evidence="6">
    <location>
        <begin position="199"/>
        <end position="222"/>
    </location>
</feature>
<evidence type="ECO:0000256" key="5">
    <source>
        <dbReference type="ARBA" id="ARBA00023136"/>
    </source>
</evidence>
<dbReference type="PANTHER" id="PTHR11972:SF41">
    <property type="entry name" value="FERRIC REDUCTION OXIDASE 2"/>
    <property type="match status" value="1"/>
</dbReference>
<evidence type="ECO:0000256" key="1">
    <source>
        <dbReference type="ARBA" id="ARBA00004141"/>
    </source>
</evidence>
<gene>
    <name evidence="8" type="ORF">DCAF_LOCUS21552</name>
</gene>
<dbReference type="Proteomes" id="UP001314170">
    <property type="component" value="Unassembled WGS sequence"/>
</dbReference>
<keyword evidence="4" id="KW-0560">Oxidoreductase</keyword>
<evidence type="ECO:0000256" key="4">
    <source>
        <dbReference type="ARBA" id="ARBA00023002"/>
    </source>
</evidence>
<accession>A0AAV1SG63</accession>
<keyword evidence="3 6" id="KW-1133">Transmembrane helix</keyword>
<evidence type="ECO:0000256" key="3">
    <source>
        <dbReference type="ARBA" id="ARBA00022989"/>
    </source>
</evidence>
<evidence type="ECO:0000259" key="7">
    <source>
        <dbReference type="Pfam" id="PF01794"/>
    </source>
</evidence>
<dbReference type="InterPro" id="IPR050369">
    <property type="entry name" value="RBOH/FRE"/>
</dbReference>
<dbReference type="GO" id="GO:0000293">
    <property type="term" value="F:ferric-chelate reductase activity"/>
    <property type="evidence" value="ECO:0007669"/>
    <property type="project" value="TreeGrafter"/>
</dbReference>
<keyword evidence="5 6" id="KW-0472">Membrane</keyword>
<protein>
    <recommendedName>
        <fullName evidence="7">Ferric oxidoreductase domain-containing protein</fullName>
    </recommendedName>
</protein>
<feature type="transmembrane region" description="Helical" evidence="6">
    <location>
        <begin position="9"/>
        <end position="34"/>
    </location>
</feature>
<comment type="caution">
    <text evidence="8">The sequence shown here is derived from an EMBL/GenBank/DDBJ whole genome shotgun (WGS) entry which is preliminary data.</text>
</comment>
<comment type="subcellular location">
    <subcellularLocation>
        <location evidence="1">Membrane</location>
        <topology evidence="1">Multi-pass membrane protein</topology>
    </subcellularLocation>
</comment>
<dbReference type="Pfam" id="PF01794">
    <property type="entry name" value="Ferric_reduct"/>
    <property type="match status" value="1"/>
</dbReference>
<dbReference type="AlphaFoldDB" id="A0AAV1SG63"/>